<protein>
    <submittedName>
        <fullName evidence="1">Uncharacterized protein</fullName>
    </submittedName>
</protein>
<comment type="caution">
    <text evidence="1">The sequence shown here is derived from an EMBL/GenBank/DDBJ whole genome shotgun (WGS) entry which is preliminary data.</text>
</comment>
<evidence type="ECO:0000313" key="2">
    <source>
        <dbReference type="Proteomes" id="UP001300692"/>
    </source>
</evidence>
<proteinExistence type="predicted"/>
<name>A0ABT3CZV4_9BACT</name>
<dbReference type="RefSeq" id="WP_264140153.1">
    <property type="nucleotide sequence ID" value="NZ_JAOYOD010000001.1"/>
</dbReference>
<dbReference type="EMBL" id="JAOYOD010000001">
    <property type="protein sequence ID" value="MCV9389230.1"/>
    <property type="molecule type" value="Genomic_DNA"/>
</dbReference>
<gene>
    <name evidence="1" type="ORF">N7U62_21370</name>
</gene>
<reference evidence="1 2" key="1">
    <citation type="submission" date="2022-10" db="EMBL/GenBank/DDBJ databases">
        <title>Comparative genomics and taxonomic characterization of three novel marine species of genus Reichenbachiella exhibiting antioxidant and polysaccharide degradation activities.</title>
        <authorList>
            <person name="Muhammad N."/>
            <person name="Lee Y.-J."/>
            <person name="Ko J."/>
            <person name="Kim S.-G."/>
        </authorList>
    </citation>
    <scope>NUCLEOTIDE SEQUENCE [LARGE SCALE GENOMIC DNA]</scope>
    <source>
        <strain evidence="1 2">ABR2-5</strain>
    </source>
</reference>
<evidence type="ECO:0000313" key="1">
    <source>
        <dbReference type="EMBL" id="MCV9389230.1"/>
    </source>
</evidence>
<accession>A0ABT3CZV4</accession>
<dbReference type="Proteomes" id="UP001300692">
    <property type="component" value="Unassembled WGS sequence"/>
</dbReference>
<sequence>MEKLDPNWLTEHLIDFEYKKYTLLAYLKSVKEKFHHQLLYPQLGELIFHYRNLLRIKENKSIIYDQFPKLPTHVDLENLSINYQKLVDDDELMKELSDIIEFSLPNIDRTIQYGRELYDFVEENLIISDVGLMPIYRHEGYMLLTEEDNRQLKVFRYKVSLIEREKENWTRVDTTFIATEIKSITNTVNKIKLKLIEQVQELPNPATYLFTSKWNFPIEETVLPIAKRWLIKEVGRAA</sequence>
<keyword evidence="2" id="KW-1185">Reference proteome</keyword>
<organism evidence="1 2">
    <name type="scientific">Reichenbachiella ulvae</name>
    <dbReference type="NCBI Taxonomy" id="2980104"/>
    <lineage>
        <taxon>Bacteria</taxon>
        <taxon>Pseudomonadati</taxon>
        <taxon>Bacteroidota</taxon>
        <taxon>Cytophagia</taxon>
        <taxon>Cytophagales</taxon>
        <taxon>Reichenbachiellaceae</taxon>
        <taxon>Reichenbachiella</taxon>
    </lineage>
</organism>